<name>A0A6H5FVS2_9HEMI</name>
<proteinExistence type="predicted"/>
<accession>A0A6H5FVS2</accession>
<organism evidence="1 2">
    <name type="scientific">Nesidiocoris tenuis</name>
    <dbReference type="NCBI Taxonomy" id="355587"/>
    <lineage>
        <taxon>Eukaryota</taxon>
        <taxon>Metazoa</taxon>
        <taxon>Ecdysozoa</taxon>
        <taxon>Arthropoda</taxon>
        <taxon>Hexapoda</taxon>
        <taxon>Insecta</taxon>
        <taxon>Pterygota</taxon>
        <taxon>Neoptera</taxon>
        <taxon>Paraneoptera</taxon>
        <taxon>Hemiptera</taxon>
        <taxon>Heteroptera</taxon>
        <taxon>Panheteroptera</taxon>
        <taxon>Cimicomorpha</taxon>
        <taxon>Miridae</taxon>
        <taxon>Dicyphina</taxon>
        <taxon>Nesidiocoris</taxon>
    </lineage>
</organism>
<dbReference type="AlphaFoldDB" id="A0A6H5FVS2"/>
<protein>
    <submittedName>
        <fullName evidence="1">Uncharacterized protein</fullName>
    </submittedName>
</protein>
<evidence type="ECO:0000313" key="1">
    <source>
        <dbReference type="EMBL" id="CAA9993341.1"/>
    </source>
</evidence>
<sequence>MFLVPDGFSIGDYDSTSDCDILCGSVFTSTFTKQERFAYSRCRIMIVRNIRIVPAKNQSKITDRSKRLTSVQIRPFSAKGAHWY</sequence>
<dbReference type="EMBL" id="CADCXU010000389">
    <property type="protein sequence ID" value="CAA9993341.1"/>
    <property type="molecule type" value="Genomic_DNA"/>
</dbReference>
<dbReference type="Proteomes" id="UP000479000">
    <property type="component" value="Unassembled WGS sequence"/>
</dbReference>
<evidence type="ECO:0000313" key="2">
    <source>
        <dbReference type="Proteomes" id="UP000479000"/>
    </source>
</evidence>
<keyword evidence="2" id="KW-1185">Reference proteome</keyword>
<reference evidence="1 2" key="1">
    <citation type="submission" date="2020-02" db="EMBL/GenBank/DDBJ databases">
        <authorList>
            <person name="Ferguson B K."/>
        </authorList>
    </citation>
    <scope>NUCLEOTIDE SEQUENCE [LARGE SCALE GENOMIC DNA]</scope>
</reference>
<gene>
    <name evidence="1" type="ORF">NTEN_LOCUS317</name>
</gene>